<evidence type="ECO:0000313" key="5">
    <source>
        <dbReference type="EMBL" id="SVE64604.1"/>
    </source>
</evidence>
<proteinExistence type="predicted"/>
<evidence type="ECO:0000256" key="2">
    <source>
        <dbReference type="ARBA" id="ARBA00022525"/>
    </source>
</evidence>
<accession>A0A383F6S7</accession>
<dbReference type="EMBL" id="UINC01231875">
    <property type="protein sequence ID" value="SVE64604.1"/>
    <property type="molecule type" value="Genomic_DNA"/>
</dbReference>
<evidence type="ECO:0000256" key="1">
    <source>
        <dbReference type="ARBA" id="ARBA00004613"/>
    </source>
</evidence>
<dbReference type="InterPro" id="IPR059100">
    <property type="entry name" value="TSP3_bac"/>
</dbReference>
<keyword evidence="4" id="KW-0106">Calcium</keyword>
<feature type="non-terminal residue" evidence="5">
    <location>
        <position position="1"/>
    </location>
</feature>
<sequence>DGIENWEETLTCTMWNVYDTDFGGIGDGDERNWSHGTDPCDSMIDFSTLISSYSSSLQRLTLVNASGFNPNGGTGFYNNSSGQHTSFAYASVNSNILFGVALQPPAGTTDAVSRNGSWCHYDAINSGTIGTTQRHCDDDYEDTDGDGLADWEELLGTWGFTSLPTLVDSDGDGVSDYDEVMGGTDPMEPCDNNLDTDGDLLNNYFENNTGCHLDFIPGIIGNGSQDT</sequence>
<keyword evidence="3" id="KW-0732">Signal</keyword>
<dbReference type="AlphaFoldDB" id="A0A383F6S7"/>
<name>A0A383F6S7_9ZZZZ</name>
<dbReference type="Pfam" id="PF18884">
    <property type="entry name" value="TSP3_bac"/>
    <property type="match status" value="2"/>
</dbReference>
<evidence type="ECO:0000256" key="4">
    <source>
        <dbReference type="ARBA" id="ARBA00022837"/>
    </source>
</evidence>
<protein>
    <submittedName>
        <fullName evidence="5">Uncharacterized protein</fullName>
    </submittedName>
</protein>
<gene>
    <name evidence="5" type="ORF">METZ01_LOCUS517458</name>
</gene>
<organism evidence="5">
    <name type="scientific">marine metagenome</name>
    <dbReference type="NCBI Taxonomy" id="408172"/>
    <lineage>
        <taxon>unclassified sequences</taxon>
        <taxon>metagenomes</taxon>
        <taxon>ecological metagenomes</taxon>
    </lineage>
</organism>
<reference evidence="5" key="1">
    <citation type="submission" date="2018-05" db="EMBL/GenBank/DDBJ databases">
        <authorList>
            <person name="Lanie J.A."/>
            <person name="Ng W.-L."/>
            <person name="Kazmierczak K.M."/>
            <person name="Andrzejewski T.M."/>
            <person name="Davidsen T.M."/>
            <person name="Wayne K.J."/>
            <person name="Tettelin H."/>
            <person name="Glass J.I."/>
            <person name="Rusch D."/>
            <person name="Podicherti R."/>
            <person name="Tsui H.-C.T."/>
            <person name="Winkler M.E."/>
        </authorList>
    </citation>
    <scope>NUCLEOTIDE SEQUENCE</scope>
</reference>
<comment type="subcellular location">
    <subcellularLocation>
        <location evidence="1">Secreted</location>
    </subcellularLocation>
</comment>
<feature type="non-terminal residue" evidence="5">
    <location>
        <position position="227"/>
    </location>
</feature>
<keyword evidence="2" id="KW-0964">Secreted</keyword>
<evidence type="ECO:0000256" key="3">
    <source>
        <dbReference type="ARBA" id="ARBA00022729"/>
    </source>
</evidence>